<evidence type="ECO:0000256" key="5">
    <source>
        <dbReference type="ARBA" id="ARBA00023319"/>
    </source>
</evidence>
<organism evidence="9 10">
    <name type="scientific">Pomacea canaliculata</name>
    <name type="common">Golden apple snail</name>
    <dbReference type="NCBI Taxonomy" id="400727"/>
    <lineage>
        <taxon>Eukaryota</taxon>
        <taxon>Metazoa</taxon>
        <taxon>Spiralia</taxon>
        <taxon>Lophotrochozoa</taxon>
        <taxon>Mollusca</taxon>
        <taxon>Gastropoda</taxon>
        <taxon>Caenogastropoda</taxon>
        <taxon>Architaenioglossa</taxon>
        <taxon>Ampullarioidea</taxon>
        <taxon>Ampullariidae</taxon>
        <taxon>Pomacea</taxon>
    </lineage>
</organism>
<dbReference type="SUPFAM" id="SSF48726">
    <property type="entry name" value="Immunoglobulin"/>
    <property type="match status" value="2"/>
</dbReference>
<dbReference type="InterPro" id="IPR003598">
    <property type="entry name" value="Ig_sub2"/>
</dbReference>
<evidence type="ECO:0000256" key="4">
    <source>
        <dbReference type="ARBA" id="ARBA00023180"/>
    </source>
</evidence>
<keyword evidence="5" id="KW-0393">Immunoglobulin domain</keyword>
<evidence type="ECO:0000256" key="3">
    <source>
        <dbReference type="ARBA" id="ARBA00023157"/>
    </source>
</evidence>
<evidence type="ECO:0000256" key="6">
    <source>
        <dbReference type="SAM" id="MobiDB-lite"/>
    </source>
</evidence>
<feature type="compositionally biased region" description="Polar residues" evidence="6">
    <location>
        <begin position="340"/>
        <end position="350"/>
    </location>
</feature>
<dbReference type="Gene3D" id="2.60.40.10">
    <property type="entry name" value="Immunoglobulins"/>
    <property type="match status" value="2"/>
</dbReference>
<dbReference type="Proteomes" id="UP000245119">
    <property type="component" value="Linkage Group LG7"/>
</dbReference>
<keyword evidence="3" id="KW-1015">Disulfide bond</keyword>
<dbReference type="OrthoDB" id="6158624at2759"/>
<sequence>MKIMDKVHMRVHAAKEIDEDKKRDYVKLKRKVGRRPRKVPGALTSPGAPTMTAVPGYNITENTTVTFTCTGNVGKPPGQFQWYMYRGSIRENKTDLAATQSNSLATPSCTYTGRSSINITMTRMEQGIVMRCRVYHPTQGSNTNIEECIDPNTGFCRNGEKIFVSYPVSISLSPQSPVITADQGSESILTCNAEGYPPPQLRWYKNSDPNNTLGTNSTLKLQNLSLSDSGVYVCIGSNNINGAELNDSKQVEITVVRTTTPPPTTTSTKTTTNSKATTTASSGVTDPVKDSDKDNTAAIAAGVIVPVVVIIIIVIIVVCVCRRRAAKKSPVEEPPEKPFNNHSRINTISSRPDLVSSEKTYPAFDNSKAFVNEDGLTYAQLQLDNKPRSRRPLALDDSHTDYSDISMPQV</sequence>
<dbReference type="SMART" id="SM00408">
    <property type="entry name" value="IGc2"/>
    <property type="match status" value="1"/>
</dbReference>
<reference evidence="9 10" key="1">
    <citation type="submission" date="2018-04" db="EMBL/GenBank/DDBJ databases">
        <title>The genome of golden apple snail Pomacea canaliculata provides insight into stress tolerance and invasive adaptation.</title>
        <authorList>
            <person name="Liu C."/>
            <person name="Liu B."/>
            <person name="Ren Y."/>
            <person name="Zhang Y."/>
            <person name="Wang H."/>
            <person name="Li S."/>
            <person name="Jiang F."/>
            <person name="Yin L."/>
            <person name="Zhang G."/>
            <person name="Qian W."/>
            <person name="Fan W."/>
        </authorList>
    </citation>
    <scope>NUCLEOTIDE SEQUENCE [LARGE SCALE GENOMIC DNA]</scope>
    <source>
        <strain evidence="9">SZHN2017</strain>
        <tissue evidence="9">Muscle</tissue>
    </source>
</reference>
<feature type="compositionally biased region" description="Basic and acidic residues" evidence="6">
    <location>
        <begin position="393"/>
        <end position="402"/>
    </location>
</feature>
<accession>A0A2T7P183</accession>
<feature type="region of interest" description="Disordered" evidence="6">
    <location>
        <begin position="327"/>
        <end position="354"/>
    </location>
</feature>
<dbReference type="PANTHER" id="PTHR11640">
    <property type="entry name" value="NEPHRIN"/>
    <property type="match status" value="1"/>
</dbReference>
<feature type="compositionally biased region" description="Low complexity" evidence="6">
    <location>
        <begin position="265"/>
        <end position="282"/>
    </location>
</feature>
<dbReference type="Pfam" id="PF08205">
    <property type="entry name" value="C2-set_2"/>
    <property type="match status" value="1"/>
</dbReference>
<dbReference type="InterPro" id="IPR013162">
    <property type="entry name" value="CD80_C2-set"/>
</dbReference>
<protein>
    <recommendedName>
        <fullName evidence="8">Ig-like domain-containing protein</fullName>
    </recommendedName>
</protein>
<dbReference type="GO" id="GO:0050839">
    <property type="term" value="F:cell adhesion molecule binding"/>
    <property type="evidence" value="ECO:0007669"/>
    <property type="project" value="TreeGrafter"/>
</dbReference>
<dbReference type="PROSITE" id="PS50835">
    <property type="entry name" value="IG_LIKE"/>
    <property type="match status" value="2"/>
</dbReference>
<dbReference type="InterPro" id="IPR036179">
    <property type="entry name" value="Ig-like_dom_sf"/>
</dbReference>
<keyword evidence="7" id="KW-1133">Transmembrane helix</keyword>
<proteinExistence type="predicted"/>
<name>A0A2T7P183_POMCA</name>
<comment type="caution">
    <text evidence="9">The sequence shown here is derived from an EMBL/GenBank/DDBJ whole genome shotgun (WGS) entry which is preliminary data.</text>
</comment>
<dbReference type="EMBL" id="PZQS01000007">
    <property type="protein sequence ID" value="PVD27175.1"/>
    <property type="molecule type" value="Genomic_DNA"/>
</dbReference>
<evidence type="ECO:0000313" key="9">
    <source>
        <dbReference type="EMBL" id="PVD27175.1"/>
    </source>
</evidence>
<evidence type="ECO:0000313" key="10">
    <source>
        <dbReference type="Proteomes" id="UP000245119"/>
    </source>
</evidence>
<feature type="region of interest" description="Disordered" evidence="6">
    <location>
        <begin position="388"/>
        <end position="410"/>
    </location>
</feature>
<dbReference type="AlphaFoldDB" id="A0A2T7P183"/>
<feature type="domain" description="Ig-like" evidence="8">
    <location>
        <begin position="49"/>
        <end position="150"/>
    </location>
</feature>
<keyword evidence="10" id="KW-1185">Reference proteome</keyword>
<feature type="transmembrane region" description="Helical" evidence="7">
    <location>
        <begin position="297"/>
        <end position="320"/>
    </location>
</feature>
<dbReference type="Pfam" id="PF13927">
    <property type="entry name" value="Ig_3"/>
    <property type="match status" value="1"/>
</dbReference>
<dbReference type="CDD" id="cd00096">
    <property type="entry name" value="Ig"/>
    <property type="match status" value="1"/>
</dbReference>
<comment type="subcellular location">
    <subcellularLocation>
        <location evidence="1">Membrane</location>
        <topology evidence="1">Single-pass type I membrane protein</topology>
    </subcellularLocation>
</comment>
<dbReference type="InterPro" id="IPR013783">
    <property type="entry name" value="Ig-like_fold"/>
</dbReference>
<feature type="domain" description="Ig-like" evidence="8">
    <location>
        <begin position="174"/>
        <end position="252"/>
    </location>
</feature>
<evidence type="ECO:0000259" key="8">
    <source>
        <dbReference type="PROSITE" id="PS50835"/>
    </source>
</evidence>
<dbReference type="GO" id="GO:0005886">
    <property type="term" value="C:plasma membrane"/>
    <property type="evidence" value="ECO:0007669"/>
    <property type="project" value="TreeGrafter"/>
</dbReference>
<dbReference type="STRING" id="400727.A0A2T7P183"/>
<gene>
    <name evidence="9" type="ORF">C0Q70_12329</name>
</gene>
<dbReference type="GO" id="GO:0005911">
    <property type="term" value="C:cell-cell junction"/>
    <property type="evidence" value="ECO:0007669"/>
    <property type="project" value="TreeGrafter"/>
</dbReference>
<evidence type="ECO:0000256" key="1">
    <source>
        <dbReference type="ARBA" id="ARBA00004479"/>
    </source>
</evidence>
<dbReference type="InterPro" id="IPR051275">
    <property type="entry name" value="Cell_adhesion_signaling"/>
</dbReference>
<keyword evidence="4" id="KW-0325">Glycoprotein</keyword>
<dbReference type="PANTHER" id="PTHR11640:SF31">
    <property type="entry name" value="IRREGULAR CHIASM C-ROUGHEST PROTEIN-RELATED"/>
    <property type="match status" value="1"/>
</dbReference>
<dbReference type="GO" id="GO:0098609">
    <property type="term" value="P:cell-cell adhesion"/>
    <property type="evidence" value="ECO:0007669"/>
    <property type="project" value="TreeGrafter"/>
</dbReference>
<feature type="region of interest" description="Disordered" evidence="6">
    <location>
        <begin position="259"/>
        <end position="288"/>
    </location>
</feature>
<evidence type="ECO:0000256" key="2">
    <source>
        <dbReference type="ARBA" id="ARBA00023136"/>
    </source>
</evidence>
<dbReference type="InterPro" id="IPR003599">
    <property type="entry name" value="Ig_sub"/>
</dbReference>
<evidence type="ECO:0000256" key="7">
    <source>
        <dbReference type="SAM" id="Phobius"/>
    </source>
</evidence>
<keyword evidence="2 7" id="KW-0472">Membrane</keyword>
<dbReference type="SMART" id="SM00409">
    <property type="entry name" value="IG"/>
    <property type="match status" value="1"/>
</dbReference>
<keyword evidence="7" id="KW-0812">Transmembrane</keyword>
<dbReference type="InterPro" id="IPR007110">
    <property type="entry name" value="Ig-like_dom"/>
</dbReference>